<keyword evidence="1" id="KW-0732">Signal</keyword>
<comment type="caution">
    <text evidence="2">The sequence shown here is derived from an EMBL/GenBank/DDBJ whole genome shotgun (WGS) entry which is preliminary data.</text>
</comment>
<feature type="signal peptide" evidence="1">
    <location>
        <begin position="1"/>
        <end position="28"/>
    </location>
</feature>
<proteinExistence type="predicted"/>
<evidence type="ECO:0000256" key="1">
    <source>
        <dbReference type="SAM" id="SignalP"/>
    </source>
</evidence>
<gene>
    <name evidence="2" type="ORF">J2W39_003003</name>
</gene>
<reference evidence="2" key="1">
    <citation type="submission" date="2023-07" db="EMBL/GenBank/DDBJ databases">
        <title>Sorghum-associated microbial communities from plants grown in Nebraska, USA.</title>
        <authorList>
            <person name="Schachtman D."/>
        </authorList>
    </citation>
    <scope>NUCLEOTIDE SEQUENCE</scope>
    <source>
        <strain evidence="2">DS3315</strain>
    </source>
</reference>
<dbReference type="RefSeq" id="WP_307594291.1">
    <property type="nucleotide sequence ID" value="NZ_CAXUQV020000002.1"/>
</dbReference>
<evidence type="ECO:0000313" key="2">
    <source>
        <dbReference type="EMBL" id="MDP9971761.1"/>
    </source>
</evidence>
<protein>
    <recommendedName>
        <fullName evidence="4">Lipoprotein</fullName>
    </recommendedName>
</protein>
<dbReference type="PROSITE" id="PS51257">
    <property type="entry name" value="PROKAR_LIPOPROTEIN"/>
    <property type="match status" value="1"/>
</dbReference>
<dbReference type="Proteomes" id="UP001224845">
    <property type="component" value="Unassembled WGS sequence"/>
</dbReference>
<evidence type="ECO:0008006" key="4">
    <source>
        <dbReference type="Google" id="ProtNLM"/>
    </source>
</evidence>
<organism evidence="2 3">
    <name type="scientific">Variovorax paradoxus</name>
    <dbReference type="NCBI Taxonomy" id="34073"/>
    <lineage>
        <taxon>Bacteria</taxon>
        <taxon>Pseudomonadati</taxon>
        <taxon>Pseudomonadota</taxon>
        <taxon>Betaproteobacteria</taxon>
        <taxon>Burkholderiales</taxon>
        <taxon>Comamonadaceae</taxon>
        <taxon>Variovorax</taxon>
    </lineage>
</organism>
<dbReference type="AlphaFoldDB" id="A0AAW8EF23"/>
<name>A0AAW8EF23_VARPD</name>
<accession>A0AAW8EF23</accession>
<evidence type="ECO:0000313" key="3">
    <source>
        <dbReference type="Proteomes" id="UP001224845"/>
    </source>
</evidence>
<dbReference type="EMBL" id="JAUSRV010000007">
    <property type="protein sequence ID" value="MDP9971761.1"/>
    <property type="molecule type" value="Genomic_DNA"/>
</dbReference>
<sequence length="287" mass="30551">MIGFEARAHRRALRVCALLALAGLTACVAPPSYRDRPVAAGAPSTFVLAHAAIVEEPRHATRHLDEAKTIVYAQTQGGSLTAGLVFGALGALANMGMVDSQTGLDAARMKGKLRLEPRQLFLDAAIRQGLELADVGGPAHTGATPYLSISKSPSGRLLAAAAVQLEQGSGADRWSGLYMYQLPSTYSLDDLARPSEDLQRKLAAEAAQGFGELAAFIAREETGRKDASAKAPPEREFVFSTELLTPGAGHPMPARLIASSQELVWCRTFEGVFALRRSGMKIRTRGI</sequence>
<feature type="chain" id="PRO_5043420665" description="Lipoprotein" evidence="1">
    <location>
        <begin position="29"/>
        <end position="287"/>
    </location>
</feature>